<accession>A0AAN8NUD1</accession>
<dbReference type="EMBL" id="JAVHJM010000003">
    <property type="protein sequence ID" value="KAK6516912.1"/>
    <property type="molecule type" value="Genomic_DNA"/>
</dbReference>
<evidence type="ECO:0000313" key="2">
    <source>
        <dbReference type="EMBL" id="KAK6516912.1"/>
    </source>
</evidence>
<feature type="region of interest" description="Disordered" evidence="1">
    <location>
        <begin position="165"/>
        <end position="197"/>
    </location>
</feature>
<reference evidence="2 3" key="1">
    <citation type="submission" date="2019-10" db="EMBL/GenBank/DDBJ databases">
        <authorList>
            <person name="Palmer J.M."/>
        </authorList>
    </citation>
    <scope>NUCLEOTIDE SEQUENCE [LARGE SCALE GENOMIC DNA]</scope>
    <source>
        <strain evidence="2 3">TWF506</strain>
    </source>
</reference>
<name>A0AAN8NUD1_9PEZI</name>
<protein>
    <submittedName>
        <fullName evidence="2">Uncharacterized protein</fullName>
    </submittedName>
</protein>
<proteinExistence type="predicted"/>
<evidence type="ECO:0000313" key="3">
    <source>
        <dbReference type="Proteomes" id="UP001307849"/>
    </source>
</evidence>
<feature type="compositionally biased region" description="Basic and acidic residues" evidence="1">
    <location>
        <begin position="178"/>
        <end position="197"/>
    </location>
</feature>
<dbReference type="Proteomes" id="UP001307849">
    <property type="component" value="Unassembled WGS sequence"/>
</dbReference>
<organism evidence="2 3">
    <name type="scientific">Arthrobotrys conoides</name>
    <dbReference type="NCBI Taxonomy" id="74498"/>
    <lineage>
        <taxon>Eukaryota</taxon>
        <taxon>Fungi</taxon>
        <taxon>Dikarya</taxon>
        <taxon>Ascomycota</taxon>
        <taxon>Pezizomycotina</taxon>
        <taxon>Orbiliomycetes</taxon>
        <taxon>Orbiliales</taxon>
        <taxon>Orbiliaceae</taxon>
        <taxon>Arthrobotrys</taxon>
    </lineage>
</organism>
<dbReference type="AlphaFoldDB" id="A0AAN8NUD1"/>
<sequence length="304" mass="35952">MRAFTIAPATSIFSTESEALVIMGTLELNMGIISTSLPSWYMWMDISRKDKRKFREYQPIRFLRRLFLPLLNPLQRWFRRSYHNFIQRNDDRATASRILRQLQKVQRLPYYQMLFWNAEGDPLEKAIGIRAKFWNIAFRIRRWFRITEADLSYRLRTFMTLNKAPSSSDGIELDSTEENGKKQREGEKKNKPDLDIPTKEQLNGAQEMDPLLKEQRASFLTNRNYNILFTSDETLTDIIRDQELGYIEKVQWEAINEEEVDFKLRQNLSASQNHHLDGLLFDEGYTDGRADGKARRRRGARRGV</sequence>
<evidence type="ECO:0000256" key="1">
    <source>
        <dbReference type="SAM" id="MobiDB-lite"/>
    </source>
</evidence>
<gene>
    <name evidence="2" type="ORF">TWF506_006796</name>
</gene>
<comment type="caution">
    <text evidence="2">The sequence shown here is derived from an EMBL/GenBank/DDBJ whole genome shotgun (WGS) entry which is preliminary data.</text>
</comment>
<keyword evidence="3" id="KW-1185">Reference proteome</keyword>